<keyword evidence="2" id="KW-1185">Reference proteome</keyword>
<sequence>MSTTSAAFGLAFVADVAIGAAMAAGVLAGVLAADRAMAAAAAAADWFGRFVNRTARSNRTLRYEVGTRVWMVTAERDKGKQEWVTARVYRIEPRGQHCTAVYVKEAGGRGEVFKPVIVPHRAKTPSHSQEVYNSFTSVDRARDQPDGQHTGLLDVPQDVEKDILCPMLSGDPTISRLSRQHADIYLRQEIDGLLVAKGLNGIITISPNLTSIGLLQRLVYIIEKSGEWAAMVRIVRVAKHQGRVEGRLPIELGSGDVQGVGSRAVFDGSMHFGGSQVTSQYVFQHEDPTSCNRLRPLATQQPPVWNRHTISSRRGDPGYFERTIVLHGDQPDHSFEAHLHTFSCPHYAWVYLYTTERPVAGEEGAARFPQAVQVVRQVVGADDQGVFGGLLA</sequence>
<dbReference type="AlphaFoldDB" id="A0A0G4GCS1"/>
<dbReference type="Proteomes" id="UP000041254">
    <property type="component" value="Unassembled WGS sequence"/>
</dbReference>
<dbReference type="VEuPathDB" id="CryptoDB:Vbra_22161"/>
<dbReference type="InParanoid" id="A0A0G4GCS1"/>
<name>A0A0G4GCS1_VITBC</name>
<evidence type="ECO:0000313" key="1">
    <source>
        <dbReference type="EMBL" id="CEM26944.1"/>
    </source>
</evidence>
<dbReference type="OrthoDB" id="550577at2759"/>
<organism evidence="1 2">
    <name type="scientific">Vitrella brassicaformis (strain CCMP3155)</name>
    <dbReference type="NCBI Taxonomy" id="1169540"/>
    <lineage>
        <taxon>Eukaryota</taxon>
        <taxon>Sar</taxon>
        <taxon>Alveolata</taxon>
        <taxon>Colpodellida</taxon>
        <taxon>Vitrellaceae</taxon>
        <taxon>Vitrella</taxon>
    </lineage>
</organism>
<accession>A0A0G4GCS1</accession>
<protein>
    <submittedName>
        <fullName evidence="1">Uncharacterized protein</fullName>
    </submittedName>
</protein>
<evidence type="ECO:0000313" key="2">
    <source>
        <dbReference type="Proteomes" id="UP000041254"/>
    </source>
</evidence>
<dbReference type="EMBL" id="CDMY01000624">
    <property type="protein sequence ID" value="CEM26944.1"/>
    <property type="molecule type" value="Genomic_DNA"/>
</dbReference>
<proteinExistence type="predicted"/>
<gene>
    <name evidence="1" type="ORF">Vbra_22161</name>
</gene>
<reference evidence="1 2" key="1">
    <citation type="submission" date="2014-11" db="EMBL/GenBank/DDBJ databases">
        <authorList>
            <person name="Zhu J."/>
            <person name="Qi W."/>
            <person name="Song R."/>
        </authorList>
    </citation>
    <scope>NUCLEOTIDE SEQUENCE [LARGE SCALE GENOMIC DNA]</scope>
</reference>
<dbReference type="PhylomeDB" id="A0A0G4GCS1"/>